<organism evidence="20">
    <name type="scientific">Austropallene bucera</name>
    <dbReference type="NCBI Taxonomy" id="2992010"/>
    <lineage>
        <taxon>Eukaryota</taxon>
        <taxon>Metazoa</taxon>
        <taxon>Ecdysozoa</taxon>
        <taxon>Arthropoda</taxon>
        <taxon>Chelicerata</taxon>
        <taxon>Pycnogonida</taxon>
        <taxon>Pantopoda</taxon>
        <taxon>Callipallenidae</taxon>
        <taxon>Austropallene</taxon>
    </lineage>
</organism>
<feature type="transmembrane region" description="Helical" evidence="17">
    <location>
        <begin position="53"/>
        <end position="81"/>
    </location>
</feature>
<geneLocation type="mitochondrion" evidence="20"/>
<evidence type="ECO:0000259" key="19">
    <source>
        <dbReference type="Pfam" id="PF01059"/>
    </source>
</evidence>
<dbReference type="GO" id="GO:0008137">
    <property type="term" value="F:NADH dehydrogenase (ubiquinone) activity"/>
    <property type="evidence" value="ECO:0007669"/>
    <property type="project" value="UniProtKB-UniRule"/>
</dbReference>
<keyword evidence="15 17" id="KW-0472">Membrane</keyword>
<evidence type="ECO:0000256" key="11">
    <source>
        <dbReference type="ARBA" id="ARBA00022989"/>
    </source>
</evidence>
<keyword evidence="14 17" id="KW-0496">Mitochondrion</keyword>
<feature type="transmembrane region" description="Helical" evidence="17">
    <location>
        <begin position="259"/>
        <end position="277"/>
    </location>
</feature>
<comment type="function">
    <text evidence="1">Core subunit of the mitochondrial membrane respiratory chain NADH dehydrogenase (Complex I) that is believed to belong to the minimal assembly required for catalysis. Complex I functions in the transfer of electrons from NADH to the respiratory chain. The immediate electron acceptor for the enzyme is believed to be ubiquinone.</text>
</comment>
<dbReference type="GO" id="GO:0042773">
    <property type="term" value="P:ATP synthesis coupled electron transport"/>
    <property type="evidence" value="ECO:0007669"/>
    <property type="project" value="InterPro"/>
</dbReference>
<feature type="transmembrane region" description="Helical" evidence="17">
    <location>
        <begin position="116"/>
        <end position="136"/>
    </location>
</feature>
<dbReference type="GO" id="GO:0031966">
    <property type="term" value="C:mitochondrial membrane"/>
    <property type="evidence" value="ECO:0007669"/>
    <property type="project" value="UniProtKB-SubCell"/>
</dbReference>
<feature type="transmembrane region" description="Helical" evidence="17">
    <location>
        <begin position="93"/>
        <end position="110"/>
    </location>
</feature>
<dbReference type="EMBL" id="OK412987">
    <property type="protein sequence ID" value="UYX57731.1"/>
    <property type="molecule type" value="Genomic_DNA"/>
</dbReference>
<evidence type="ECO:0000256" key="16">
    <source>
        <dbReference type="ARBA" id="ARBA00049551"/>
    </source>
</evidence>
<feature type="transmembrane region" description="Helical" evidence="17">
    <location>
        <begin position="20"/>
        <end position="41"/>
    </location>
</feature>
<dbReference type="GO" id="GO:0048039">
    <property type="term" value="F:ubiquinone binding"/>
    <property type="evidence" value="ECO:0007669"/>
    <property type="project" value="TreeGrafter"/>
</dbReference>
<evidence type="ECO:0000256" key="14">
    <source>
        <dbReference type="ARBA" id="ARBA00023128"/>
    </source>
</evidence>
<feature type="transmembrane region" description="Helical" evidence="17">
    <location>
        <begin position="220"/>
        <end position="239"/>
    </location>
</feature>
<evidence type="ECO:0000256" key="8">
    <source>
        <dbReference type="ARBA" id="ARBA00022692"/>
    </source>
</evidence>
<dbReference type="EC" id="7.1.1.2" evidence="4 17"/>
<protein>
    <recommendedName>
        <fullName evidence="5 17">NADH-ubiquinone oxidoreductase chain 4</fullName>
        <ecNumber evidence="4 17">7.1.1.2</ecNumber>
    </recommendedName>
</protein>
<dbReference type="Pfam" id="PF00361">
    <property type="entry name" value="Proton_antipo_M"/>
    <property type="match status" value="1"/>
</dbReference>
<comment type="subcellular location">
    <subcellularLocation>
        <location evidence="2 17">Mitochondrion membrane</location>
        <topology evidence="2 17">Multi-pass membrane protein</topology>
    </subcellularLocation>
</comment>
<evidence type="ECO:0000256" key="9">
    <source>
        <dbReference type="ARBA" id="ARBA00022967"/>
    </source>
</evidence>
<dbReference type="PRINTS" id="PR01437">
    <property type="entry name" value="NUOXDRDTASE4"/>
</dbReference>
<dbReference type="PANTHER" id="PTHR43507">
    <property type="entry name" value="NADH-UBIQUINONE OXIDOREDUCTASE CHAIN 4"/>
    <property type="match status" value="1"/>
</dbReference>
<gene>
    <name evidence="20" type="primary">nad4</name>
</gene>
<evidence type="ECO:0000256" key="4">
    <source>
        <dbReference type="ARBA" id="ARBA00012944"/>
    </source>
</evidence>
<evidence type="ECO:0000256" key="1">
    <source>
        <dbReference type="ARBA" id="ARBA00003257"/>
    </source>
</evidence>
<evidence type="ECO:0000256" key="5">
    <source>
        <dbReference type="ARBA" id="ARBA00021006"/>
    </source>
</evidence>
<dbReference type="InterPro" id="IPR003918">
    <property type="entry name" value="NADH_UbQ_OxRdtase"/>
</dbReference>
<evidence type="ECO:0000259" key="18">
    <source>
        <dbReference type="Pfam" id="PF00361"/>
    </source>
</evidence>
<evidence type="ECO:0000256" key="7">
    <source>
        <dbReference type="ARBA" id="ARBA00022660"/>
    </source>
</evidence>
<feature type="domain" description="NADH:ubiquinone oxidoreductase chain 4 N-terminal" evidence="19">
    <location>
        <begin position="2"/>
        <end position="107"/>
    </location>
</feature>
<evidence type="ECO:0000256" key="2">
    <source>
        <dbReference type="ARBA" id="ARBA00004225"/>
    </source>
</evidence>
<proteinExistence type="inferred from homology"/>
<comment type="catalytic activity">
    <reaction evidence="16 17">
        <text>a ubiquinone + NADH + 5 H(+)(in) = a ubiquinol + NAD(+) + 4 H(+)(out)</text>
        <dbReference type="Rhea" id="RHEA:29091"/>
        <dbReference type="Rhea" id="RHEA-COMP:9565"/>
        <dbReference type="Rhea" id="RHEA-COMP:9566"/>
        <dbReference type="ChEBI" id="CHEBI:15378"/>
        <dbReference type="ChEBI" id="CHEBI:16389"/>
        <dbReference type="ChEBI" id="CHEBI:17976"/>
        <dbReference type="ChEBI" id="CHEBI:57540"/>
        <dbReference type="ChEBI" id="CHEBI:57945"/>
        <dbReference type="EC" id="7.1.1.2"/>
    </reaction>
</comment>
<name>A0A9E7V4M2_9CHEL</name>
<dbReference type="InterPro" id="IPR001750">
    <property type="entry name" value="ND/Mrp_TM"/>
</dbReference>
<evidence type="ECO:0000256" key="17">
    <source>
        <dbReference type="RuleBase" id="RU003297"/>
    </source>
</evidence>
<comment type="similarity">
    <text evidence="3 17">Belongs to the complex I subunit 4 family.</text>
</comment>
<evidence type="ECO:0000256" key="15">
    <source>
        <dbReference type="ARBA" id="ARBA00023136"/>
    </source>
</evidence>
<dbReference type="GO" id="GO:0015990">
    <property type="term" value="P:electron transport coupled proton transport"/>
    <property type="evidence" value="ECO:0007669"/>
    <property type="project" value="TreeGrafter"/>
</dbReference>
<evidence type="ECO:0000313" key="20">
    <source>
        <dbReference type="EMBL" id="UYX57731.1"/>
    </source>
</evidence>
<dbReference type="PANTHER" id="PTHR43507:SF20">
    <property type="entry name" value="NADH-UBIQUINONE OXIDOREDUCTASE CHAIN 4"/>
    <property type="match status" value="1"/>
</dbReference>
<evidence type="ECO:0000256" key="12">
    <source>
        <dbReference type="ARBA" id="ARBA00023027"/>
    </source>
</evidence>
<feature type="transmembrane region" description="Helical" evidence="17">
    <location>
        <begin position="188"/>
        <end position="208"/>
    </location>
</feature>
<keyword evidence="8 17" id="KW-0812">Transmembrane</keyword>
<keyword evidence="10 17" id="KW-0249">Electron transport</keyword>
<dbReference type="Pfam" id="PF01059">
    <property type="entry name" value="Oxidored_q5_N"/>
    <property type="match status" value="1"/>
</dbReference>
<dbReference type="InterPro" id="IPR000260">
    <property type="entry name" value="NADH4_N"/>
</dbReference>
<keyword evidence="7 17" id="KW-0679">Respiratory chain</keyword>
<feature type="transmembrane region" description="Helical" evidence="17">
    <location>
        <begin position="384"/>
        <end position="407"/>
    </location>
</feature>
<evidence type="ECO:0000256" key="10">
    <source>
        <dbReference type="ARBA" id="ARBA00022982"/>
    </source>
</evidence>
<feature type="transmembrane region" description="Helical" evidence="17">
    <location>
        <begin position="342"/>
        <end position="364"/>
    </location>
</feature>
<feature type="transmembrane region" description="Helical" evidence="17">
    <location>
        <begin position="148"/>
        <end position="168"/>
    </location>
</feature>
<feature type="transmembrane region" description="Helical" evidence="17">
    <location>
        <begin position="419"/>
        <end position="440"/>
    </location>
</feature>
<accession>A0A9E7V4M2</accession>
<comment type="function">
    <text evidence="17">Core subunit of the mitochondrial membrane respiratory chain NADH dehydrogenase (Complex I) which catalyzes electron transfer from NADH through the respiratory chain, using ubiquinone as an electron acceptor. Essential for the catalytic activity and assembly of complex I.</text>
</comment>
<reference evidence="20" key="1">
    <citation type="journal article" date="2022" name="Polar Biol.">
        <title>Mitochondrial genomes provide insight into interfamilial relationships within Pycnogonida.</title>
        <authorList>
            <person name="Zehnpfennig J.R."/>
            <person name="Varney R.M."/>
            <person name="Halanych K.M."/>
            <person name="Mahon A.R."/>
        </authorList>
    </citation>
    <scope>NUCLEOTIDE SEQUENCE</scope>
</reference>
<evidence type="ECO:0000256" key="6">
    <source>
        <dbReference type="ARBA" id="ARBA00022448"/>
    </source>
</evidence>
<feature type="transmembrane region" description="Helical" evidence="17">
    <location>
        <begin position="311"/>
        <end position="330"/>
    </location>
</feature>
<evidence type="ECO:0000256" key="3">
    <source>
        <dbReference type="ARBA" id="ARBA00009025"/>
    </source>
</evidence>
<dbReference type="AlphaFoldDB" id="A0A9E7V4M2"/>
<evidence type="ECO:0000256" key="13">
    <source>
        <dbReference type="ARBA" id="ARBA00023075"/>
    </source>
</evidence>
<keyword evidence="12 17" id="KW-0520">NAD</keyword>
<feature type="domain" description="NADH:quinone oxidoreductase/Mrp antiporter transmembrane" evidence="18">
    <location>
        <begin position="112"/>
        <end position="397"/>
    </location>
</feature>
<dbReference type="GO" id="GO:0003954">
    <property type="term" value="F:NADH dehydrogenase activity"/>
    <property type="evidence" value="ECO:0007669"/>
    <property type="project" value="TreeGrafter"/>
</dbReference>
<sequence length="453" mass="52251">MFIFGILFLIYFSWGKSSFFFKYVWLLLESGLMFLMFYFILLNLWESNSMMFIYFSGGLCFDLLSCFLTVLSIFMIFIMMISSKKEYNDNDSIFLFLILFLLMFIIISFMTSSLLIFFISFEGSVIPMIFLIMGWGKSPERKSSMIYFMFYTLFGSLPLLLSFFYIEFNYNSYDFVYLMNMIIYSNSGFYMNLWMFMGILSFLIKAPIYGVHFWLPKAHVEAPISGSIFLAAILLKLGGYGYLRSYYFFLESIIDLSSFYMNLFLMGSIFSAIICLGQSDMKKLIAYSSVSHMGLVFAGLFTLLLQGVSGAIMVMIAHGFVSSGLFSAAYMIQSRSFSRDMVLSKGMLVFSPSLTVCFYLLTLLSMSVPPSLGLSGELNLFSSLFLWSNYIILLIIIYVTFGSYYSIRLFQEVQLGKSLLYYSFNVVSLREIYLLVYHIIPINLLILCVDLFL</sequence>
<keyword evidence="11 17" id="KW-1133">Transmembrane helix</keyword>
<keyword evidence="13 17" id="KW-0830">Ubiquinone</keyword>
<keyword evidence="9" id="KW-1278">Translocase</keyword>
<keyword evidence="6 17" id="KW-0813">Transport</keyword>